<reference evidence="9" key="1">
    <citation type="submission" date="2006-02" db="EMBL/GenBank/DDBJ databases">
        <title>Complete sequence of chromosome of Rhodoferax ferrireducens DSM 15236.</title>
        <authorList>
            <person name="Copeland A."/>
            <person name="Lucas S."/>
            <person name="Lapidus A."/>
            <person name="Barry K."/>
            <person name="Detter J.C."/>
            <person name="Glavina del Rio T."/>
            <person name="Hammon N."/>
            <person name="Israni S."/>
            <person name="Pitluck S."/>
            <person name="Brettin T."/>
            <person name="Bruce D."/>
            <person name="Han C."/>
            <person name="Tapia R."/>
            <person name="Gilna P."/>
            <person name="Kiss H."/>
            <person name="Schmutz J."/>
            <person name="Larimer F."/>
            <person name="Land M."/>
            <person name="Kyrpides N."/>
            <person name="Ivanova N."/>
            <person name="Richardson P."/>
        </authorList>
    </citation>
    <scope>NUCLEOTIDE SEQUENCE [LARGE SCALE GENOMIC DNA]</scope>
    <source>
        <strain evidence="9">ATCC BAA-621 / DSM 15236 / T118</strain>
    </source>
</reference>
<evidence type="ECO:0000256" key="2">
    <source>
        <dbReference type="ARBA" id="ARBA00011255"/>
    </source>
</evidence>
<keyword evidence="3" id="KW-0175">Coiled coil</keyword>
<keyword evidence="4 5" id="KW-0975">Bacterial flagellum</keyword>
<dbReference type="eggNOG" id="COG1345">
    <property type="taxonomic scope" value="Bacteria"/>
</dbReference>
<dbReference type="Proteomes" id="UP000008332">
    <property type="component" value="Chromosome"/>
</dbReference>
<dbReference type="OrthoDB" id="9810816at2"/>
<dbReference type="PANTHER" id="PTHR30288">
    <property type="entry name" value="FLAGELLAR CAP/ASSEMBLY PROTEIN FLID"/>
    <property type="match status" value="1"/>
</dbReference>
<protein>
    <recommendedName>
        <fullName evidence="5">Flagellar hook-associated protein 2</fullName>
        <shortName evidence="5">HAP2</shortName>
    </recommendedName>
    <alternativeName>
        <fullName evidence="5">Flagellar cap protein</fullName>
    </alternativeName>
</protein>
<sequence length="495" mass="50749">MATISSTGIGSGLDVNSIVSQLVALEKTPLKTLALKATNTQNQISAFGEIQSQFAALTDVASRISVASTWGARNASSSNTSAATITATGTANATSFSLDVDQLARSQSGSSAAVAPGTMPGAGTLTLQLGTWTAGGAAFTPGAAASVNVTVLATDTISDIASKINGANAGVVATVFNDGTNERLLLQSKTTGAAAGFRMTVADADTTNNDNAGLSRLSFDPATVDPLTGLASGMATAGIPVQYAQDAKARINGLAVTSATNTLTDNIPGVTIKLVATTTTGYGLPGEVKSPLTMAISEDVTPAVKNVSDFVTAYNKLNKSLTDLTKYDAATKTAGLFQGDSSVVGLQNILRNMLGSASLGASSQRLSDVGLERQLDGSLVINTAKLSAAANNGTTLQQLFTNDNKDPLTNGFALKFRDLGRGVASSGGSVKNKAEALQKNLDNNTKEQTKVNDRAALFETRLRKQYSALDAQMAQLNALNAYVTQQVATWNKSTA</sequence>
<dbReference type="InterPro" id="IPR010809">
    <property type="entry name" value="FliD_C"/>
</dbReference>
<dbReference type="GO" id="GO:0009424">
    <property type="term" value="C:bacterial-type flagellum hook"/>
    <property type="evidence" value="ECO:0007669"/>
    <property type="project" value="UniProtKB-UniRule"/>
</dbReference>
<evidence type="ECO:0000256" key="4">
    <source>
        <dbReference type="ARBA" id="ARBA00023143"/>
    </source>
</evidence>
<name>Q221C0_ALBFT</name>
<dbReference type="GO" id="GO:0007155">
    <property type="term" value="P:cell adhesion"/>
    <property type="evidence" value="ECO:0007669"/>
    <property type="project" value="InterPro"/>
</dbReference>
<gene>
    <name evidence="8" type="ordered locus">Rfer_0632</name>
</gene>
<evidence type="ECO:0000259" key="6">
    <source>
        <dbReference type="Pfam" id="PF02465"/>
    </source>
</evidence>
<dbReference type="Pfam" id="PF02465">
    <property type="entry name" value="FliD_N"/>
    <property type="match status" value="1"/>
</dbReference>
<comment type="similarity">
    <text evidence="1 5">Belongs to the FliD family.</text>
</comment>
<dbReference type="AlphaFoldDB" id="Q221C0"/>
<keyword evidence="9" id="KW-1185">Reference proteome</keyword>
<dbReference type="Pfam" id="PF07196">
    <property type="entry name" value="Flagellin_IN"/>
    <property type="match status" value="1"/>
</dbReference>
<evidence type="ECO:0000256" key="3">
    <source>
        <dbReference type="ARBA" id="ARBA00023054"/>
    </source>
</evidence>
<evidence type="ECO:0000256" key="1">
    <source>
        <dbReference type="ARBA" id="ARBA00009764"/>
    </source>
</evidence>
<feature type="domain" description="Flagellar hook-associated protein 2 C-terminal" evidence="7">
    <location>
        <begin position="244"/>
        <end position="478"/>
    </location>
</feature>
<dbReference type="GO" id="GO:0005576">
    <property type="term" value="C:extracellular region"/>
    <property type="evidence" value="ECO:0007669"/>
    <property type="project" value="UniProtKB-SubCell"/>
</dbReference>
<proteinExistence type="inferred from homology"/>
<keyword evidence="8" id="KW-0969">Cilium</keyword>
<dbReference type="GO" id="GO:0009421">
    <property type="term" value="C:bacterial-type flagellum filament cap"/>
    <property type="evidence" value="ECO:0007669"/>
    <property type="project" value="InterPro"/>
</dbReference>
<comment type="function">
    <text evidence="5">Required for morphogenesis and for the elongation of the flagellar filament by facilitating polymerization of the flagellin monomers at the tip of growing filament. Forms a capping structure, which prevents flagellin subunits (transported through the central channel of the flagellum) from leaking out without polymerization at the distal end.</text>
</comment>
<dbReference type="InterPro" id="IPR003481">
    <property type="entry name" value="FliD_N"/>
</dbReference>
<accession>Q221C0</accession>
<dbReference type="InterPro" id="IPR040026">
    <property type="entry name" value="FliD"/>
</dbReference>
<organism evidence="8 9">
    <name type="scientific">Albidiferax ferrireducens (strain ATCC BAA-621 / DSM 15236 / T118)</name>
    <name type="common">Rhodoferax ferrireducens</name>
    <dbReference type="NCBI Taxonomy" id="338969"/>
    <lineage>
        <taxon>Bacteria</taxon>
        <taxon>Pseudomonadati</taxon>
        <taxon>Pseudomonadota</taxon>
        <taxon>Betaproteobacteria</taxon>
        <taxon>Burkholderiales</taxon>
        <taxon>Comamonadaceae</taxon>
        <taxon>Rhodoferax</taxon>
    </lineage>
</organism>
<dbReference type="InterPro" id="IPR010810">
    <property type="entry name" value="Flagellin_hook_IN_motif"/>
</dbReference>
<evidence type="ECO:0000256" key="5">
    <source>
        <dbReference type="RuleBase" id="RU362066"/>
    </source>
</evidence>
<keyword evidence="8" id="KW-0282">Flagellum</keyword>
<dbReference type="EMBL" id="CP000267">
    <property type="protein sequence ID" value="ABD68383.1"/>
    <property type="molecule type" value="Genomic_DNA"/>
</dbReference>
<evidence type="ECO:0000313" key="9">
    <source>
        <dbReference type="Proteomes" id="UP000008332"/>
    </source>
</evidence>
<dbReference type="STRING" id="338969.Rfer_0632"/>
<dbReference type="RefSeq" id="WP_011462956.1">
    <property type="nucleotide sequence ID" value="NC_007908.1"/>
</dbReference>
<dbReference type="KEGG" id="rfr:Rfer_0632"/>
<evidence type="ECO:0000259" key="7">
    <source>
        <dbReference type="Pfam" id="PF07195"/>
    </source>
</evidence>
<keyword evidence="8" id="KW-0966">Cell projection</keyword>
<dbReference type="GO" id="GO:0071973">
    <property type="term" value="P:bacterial-type flagellum-dependent cell motility"/>
    <property type="evidence" value="ECO:0007669"/>
    <property type="project" value="TreeGrafter"/>
</dbReference>
<evidence type="ECO:0000313" key="8">
    <source>
        <dbReference type="EMBL" id="ABD68383.1"/>
    </source>
</evidence>
<comment type="subunit">
    <text evidence="2 5">Homopentamer.</text>
</comment>
<dbReference type="Pfam" id="PF07195">
    <property type="entry name" value="FliD_C"/>
    <property type="match status" value="1"/>
</dbReference>
<dbReference type="PANTHER" id="PTHR30288:SF0">
    <property type="entry name" value="FLAGELLAR HOOK-ASSOCIATED PROTEIN 2"/>
    <property type="match status" value="1"/>
</dbReference>
<dbReference type="HOGENOM" id="CLU_015182_5_0_4"/>
<comment type="subcellular location">
    <subcellularLocation>
        <location evidence="5">Secreted</location>
    </subcellularLocation>
    <subcellularLocation>
        <location evidence="5">Bacterial flagellum</location>
    </subcellularLocation>
</comment>
<feature type="domain" description="Flagellar hook-associated protein 2 N-terminal" evidence="6">
    <location>
        <begin position="11"/>
        <end position="107"/>
    </location>
</feature>
<keyword evidence="5" id="KW-0964">Secreted</keyword>